<proteinExistence type="predicted"/>
<dbReference type="InterPro" id="IPR032963">
    <property type="entry name" value="Gclm"/>
</dbReference>
<protein>
    <submittedName>
        <fullName evidence="1">Uncharacterized protein</fullName>
    </submittedName>
</protein>
<dbReference type="EMBL" id="JARBDR010000919">
    <property type="protein sequence ID" value="KAJ8300828.1"/>
    <property type="molecule type" value="Genomic_DNA"/>
</dbReference>
<comment type="caution">
    <text evidence="1">The sequence shown here is derived from an EMBL/GenBank/DDBJ whole genome shotgun (WGS) entry which is preliminary data.</text>
</comment>
<name>A0ABQ9E5Z1_TEGGR</name>
<organism evidence="1 2">
    <name type="scientific">Tegillarca granosa</name>
    <name type="common">Malaysian cockle</name>
    <name type="synonym">Anadara granosa</name>
    <dbReference type="NCBI Taxonomy" id="220873"/>
    <lineage>
        <taxon>Eukaryota</taxon>
        <taxon>Metazoa</taxon>
        <taxon>Spiralia</taxon>
        <taxon>Lophotrochozoa</taxon>
        <taxon>Mollusca</taxon>
        <taxon>Bivalvia</taxon>
        <taxon>Autobranchia</taxon>
        <taxon>Pteriomorphia</taxon>
        <taxon>Arcoida</taxon>
        <taxon>Arcoidea</taxon>
        <taxon>Arcidae</taxon>
        <taxon>Tegillarca</taxon>
    </lineage>
</organism>
<accession>A0ABQ9E5Z1</accession>
<dbReference type="PANTHER" id="PTHR13295">
    <property type="entry name" value="GLUTAMATE CYSTEINE LIGASE REGULATORY SUBUNIT"/>
    <property type="match status" value="1"/>
</dbReference>
<gene>
    <name evidence="1" type="ORF">KUTeg_022347</name>
</gene>
<evidence type="ECO:0000313" key="2">
    <source>
        <dbReference type="Proteomes" id="UP001217089"/>
    </source>
</evidence>
<evidence type="ECO:0000313" key="1">
    <source>
        <dbReference type="EMBL" id="KAJ8300828.1"/>
    </source>
</evidence>
<reference evidence="1 2" key="1">
    <citation type="submission" date="2022-12" db="EMBL/GenBank/DDBJ databases">
        <title>Chromosome-level genome of Tegillarca granosa.</title>
        <authorList>
            <person name="Kim J."/>
        </authorList>
    </citation>
    <scope>NUCLEOTIDE SEQUENCE [LARGE SCALE GENOMIC DNA]</scope>
    <source>
        <strain evidence="1">Teg-2019</strain>
        <tissue evidence="1">Adductor muscle</tissue>
    </source>
</reference>
<dbReference type="PANTHER" id="PTHR13295:SF4">
    <property type="entry name" value="GLUTAMATE--CYSTEINE LIGASE REGULATORY SUBUNIT"/>
    <property type="match status" value="1"/>
</dbReference>
<dbReference type="Proteomes" id="UP001217089">
    <property type="component" value="Unassembled WGS sequence"/>
</dbReference>
<sequence length="147" mass="17046">MAEEIPIIPKVNTLHIHSGNIVNWNRLKRKPNQTPTEELAECVSGTLTACLPTKDRNELQASTEWDCKHTKFMETLPADERGDLKVTDIMPVKRFKEIMASNLTEKDSERWEPQWAIRYSVLVKCRGIIKTKGYILKVDRDIKQRKV</sequence>
<keyword evidence="2" id="KW-1185">Reference proteome</keyword>